<protein>
    <recommendedName>
        <fullName evidence="3">Phage protein</fullName>
    </recommendedName>
</protein>
<name>A0ABQ0Y6G1_STAGA</name>
<evidence type="ECO:0000313" key="1">
    <source>
        <dbReference type="EMBL" id="GEQ06990.1"/>
    </source>
</evidence>
<gene>
    <name evidence="1" type="ORF">SGA02_28180</name>
</gene>
<evidence type="ECO:0008006" key="3">
    <source>
        <dbReference type="Google" id="ProtNLM"/>
    </source>
</evidence>
<evidence type="ECO:0000313" key="2">
    <source>
        <dbReference type="Proteomes" id="UP000321057"/>
    </source>
</evidence>
<organism evidence="1 2">
    <name type="scientific">Staphylococcus gallinarum</name>
    <dbReference type="NCBI Taxonomy" id="1293"/>
    <lineage>
        <taxon>Bacteria</taxon>
        <taxon>Bacillati</taxon>
        <taxon>Bacillota</taxon>
        <taxon>Bacilli</taxon>
        <taxon>Bacillales</taxon>
        <taxon>Staphylococcaceae</taxon>
        <taxon>Staphylococcus</taxon>
    </lineage>
</organism>
<proteinExistence type="predicted"/>
<accession>A0ABQ0Y6G1</accession>
<dbReference type="RefSeq" id="WP_042740107.1">
    <property type="nucleotide sequence ID" value="NZ_BKAX01000016.1"/>
</dbReference>
<comment type="caution">
    <text evidence="1">The sequence shown here is derived from an EMBL/GenBank/DDBJ whole genome shotgun (WGS) entry which is preliminary data.</text>
</comment>
<dbReference type="EMBL" id="BKAX01000016">
    <property type="protein sequence ID" value="GEQ06990.1"/>
    <property type="molecule type" value="Genomic_DNA"/>
</dbReference>
<sequence length="86" mass="10747">MTKGFKKEYDYQRLTNVLFKLEKHIRKHNDVRLGEAIYFRYQYYDLENNTYKLSNKELKHLISILKDWGYVVKRRKKYGYIIIDKY</sequence>
<keyword evidence="2" id="KW-1185">Reference proteome</keyword>
<dbReference type="Proteomes" id="UP000321057">
    <property type="component" value="Unassembled WGS sequence"/>
</dbReference>
<reference evidence="1 2" key="1">
    <citation type="submission" date="2019-07" db="EMBL/GenBank/DDBJ databases">
        <title>Whole genome shotgun sequence of Staphylococcus gallinarum NBRC 109767.</title>
        <authorList>
            <person name="Hosoyama A."/>
            <person name="Uohara A."/>
            <person name="Ohji S."/>
            <person name="Ichikawa N."/>
        </authorList>
    </citation>
    <scope>NUCLEOTIDE SEQUENCE [LARGE SCALE GENOMIC DNA]</scope>
    <source>
        <strain evidence="1 2">NBRC 109767</strain>
    </source>
</reference>